<dbReference type="SUPFAM" id="SSF101941">
    <property type="entry name" value="NAC domain"/>
    <property type="match status" value="1"/>
</dbReference>
<dbReference type="GO" id="GO:0003677">
    <property type="term" value="F:DNA binding"/>
    <property type="evidence" value="ECO:0007669"/>
    <property type="project" value="UniProtKB-KW"/>
</dbReference>
<dbReference type="AlphaFoldDB" id="A0A6P8D8Z2"/>
<dbReference type="Proteomes" id="UP000515151">
    <property type="component" value="Chromosome 4"/>
</dbReference>
<dbReference type="Pfam" id="PF02365">
    <property type="entry name" value="NAM"/>
    <property type="match status" value="1"/>
</dbReference>
<keyword evidence="8" id="KW-1185">Reference proteome</keyword>
<evidence type="ECO:0000256" key="2">
    <source>
        <dbReference type="ARBA" id="ARBA00023015"/>
    </source>
</evidence>
<dbReference type="InterPro" id="IPR036093">
    <property type="entry name" value="NAC_dom_sf"/>
</dbReference>
<keyword evidence="3" id="KW-0238">DNA-binding</keyword>
<dbReference type="GO" id="GO:0006355">
    <property type="term" value="P:regulation of DNA-templated transcription"/>
    <property type="evidence" value="ECO:0007669"/>
    <property type="project" value="InterPro"/>
</dbReference>
<dbReference type="GO" id="GO:0005634">
    <property type="term" value="C:nucleus"/>
    <property type="evidence" value="ECO:0007669"/>
    <property type="project" value="UniProtKB-SubCell"/>
</dbReference>
<gene>
    <name evidence="9" type="primary">LOC116203423</name>
</gene>
<reference evidence="8" key="1">
    <citation type="journal article" date="2020" name="Plant Biotechnol. J.">
        <title>The pomegranate (Punica granatum L.) draft genome dissects genetic divergence between soft- and hard-seeded cultivars.</title>
        <authorList>
            <person name="Luo X."/>
            <person name="Li H."/>
            <person name="Wu Z."/>
            <person name="Yao W."/>
            <person name="Zhao P."/>
            <person name="Cao D."/>
            <person name="Yu H."/>
            <person name="Li K."/>
            <person name="Poudel K."/>
            <person name="Zhao D."/>
            <person name="Zhang F."/>
            <person name="Xia X."/>
            <person name="Chen L."/>
            <person name="Wang Q."/>
            <person name="Jing D."/>
            <person name="Cao S."/>
        </authorList>
    </citation>
    <scope>NUCLEOTIDE SEQUENCE [LARGE SCALE GENOMIC DNA]</scope>
    <source>
        <strain evidence="8">cv. Tunisia</strain>
    </source>
</reference>
<accession>A0A6P8D8Z2</accession>
<evidence type="ECO:0000256" key="3">
    <source>
        <dbReference type="ARBA" id="ARBA00023125"/>
    </source>
</evidence>
<feature type="region of interest" description="Disordered" evidence="6">
    <location>
        <begin position="294"/>
        <end position="313"/>
    </location>
</feature>
<dbReference type="PROSITE" id="PS51005">
    <property type="entry name" value="NAC"/>
    <property type="match status" value="1"/>
</dbReference>
<evidence type="ECO:0000256" key="5">
    <source>
        <dbReference type="ARBA" id="ARBA00023242"/>
    </source>
</evidence>
<dbReference type="GeneID" id="116203423"/>
<dbReference type="OrthoDB" id="1505261at2759"/>
<keyword evidence="2" id="KW-0805">Transcription regulation</keyword>
<feature type="domain" description="NAC" evidence="7">
    <location>
        <begin position="4"/>
        <end position="166"/>
    </location>
</feature>
<keyword evidence="5" id="KW-0539">Nucleus</keyword>
<comment type="subcellular location">
    <subcellularLocation>
        <location evidence="1">Nucleus</location>
    </subcellularLocation>
</comment>
<dbReference type="InterPro" id="IPR003441">
    <property type="entry name" value="NAC-dom"/>
</dbReference>
<sequence>MEPEIVGFRFHPTPQEFINSHLKRKLQMIHDEDRCVIPDLDIYGYDPRDLRAVYNKKSCRRSTSSDSFFFCPQNHMNTNSGNSKSCNRGRKAGSGYWKETSKKRDIEDEETGQVIGTKRIFSFYYGNQKNARKTEWAMHEYHLNAAIADNTIPDPTAFVLCHIKKKKHYKMAYSRKQQSKSDDSPADLSASTVTHGVTKGIETRETNSELQLSPLIKEGLQLQDVPEQSPIIISPPNGKLDDASNIIMLSDLATPQDAACYGEATMLSGSPATAIRSPGCSDYMTPEAWWSQGIPAPNDADGGLSLDELLDGN</sequence>
<dbReference type="PANTHER" id="PTHR31989">
    <property type="entry name" value="NAC DOMAIN-CONTAINING PROTEIN 82-RELATED"/>
    <property type="match status" value="1"/>
</dbReference>
<organism evidence="8 9">
    <name type="scientific">Punica granatum</name>
    <name type="common">Pomegranate</name>
    <dbReference type="NCBI Taxonomy" id="22663"/>
    <lineage>
        <taxon>Eukaryota</taxon>
        <taxon>Viridiplantae</taxon>
        <taxon>Streptophyta</taxon>
        <taxon>Embryophyta</taxon>
        <taxon>Tracheophyta</taxon>
        <taxon>Spermatophyta</taxon>
        <taxon>Magnoliopsida</taxon>
        <taxon>eudicotyledons</taxon>
        <taxon>Gunneridae</taxon>
        <taxon>Pentapetalae</taxon>
        <taxon>rosids</taxon>
        <taxon>malvids</taxon>
        <taxon>Myrtales</taxon>
        <taxon>Lythraceae</taxon>
        <taxon>Punica</taxon>
    </lineage>
</organism>
<dbReference type="Gene3D" id="2.170.150.80">
    <property type="entry name" value="NAC domain"/>
    <property type="match status" value="1"/>
</dbReference>
<protein>
    <submittedName>
        <fullName evidence="9">Protein NTM1-like 9 isoform X1</fullName>
    </submittedName>
</protein>
<keyword evidence="4" id="KW-0804">Transcription</keyword>
<evidence type="ECO:0000256" key="4">
    <source>
        <dbReference type="ARBA" id="ARBA00023163"/>
    </source>
</evidence>
<reference evidence="9" key="2">
    <citation type="submission" date="2025-08" db="UniProtKB">
        <authorList>
            <consortium name="RefSeq"/>
        </authorList>
    </citation>
    <scope>IDENTIFICATION</scope>
    <source>
        <tissue evidence="9">Leaf</tissue>
    </source>
</reference>
<evidence type="ECO:0000313" key="8">
    <source>
        <dbReference type="Proteomes" id="UP000515151"/>
    </source>
</evidence>
<evidence type="ECO:0000256" key="6">
    <source>
        <dbReference type="SAM" id="MobiDB-lite"/>
    </source>
</evidence>
<dbReference type="RefSeq" id="XP_031390994.1">
    <property type="nucleotide sequence ID" value="XM_031535134.1"/>
</dbReference>
<evidence type="ECO:0000313" key="9">
    <source>
        <dbReference type="RefSeq" id="XP_031390994.1"/>
    </source>
</evidence>
<feature type="region of interest" description="Disordered" evidence="6">
    <location>
        <begin position="174"/>
        <end position="210"/>
    </location>
</feature>
<proteinExistence type="predicted"/>
<name>A0A6P8D8Z2_PUNGR</name>
<evidence type="ECO:0000259" key="7">
    <source>
        <dbReference type="PROSITE" id="PS51005"/>
    </source>
</evidence>
<evidence type="ECO:0000256" key="1">
    <source>
        <dbReference type="ARBA" id="ARBA00004123"/>
    </source>
</evidence>